<dbReference type="Pfam" id="PF14081">
    <property type="entry name" value="DUF4262"/>
    <property type="match status" value="1"/>
</dbReference>
<dbReference type="RefSeq" id="WP_350720087.1">
    <property type="nucleotide sequence ID" value="NZ_JBEPCO010000018.1"/>
</dbReference>
<dbReference type="InterPro" id="IPR025358">
    <property type="entry name" value="DUF4262"/>
</dbReference>
<evidence type="ECO:0000313" key="1">
    <source>
        <dbReference type="EMBL" id="MER6906349.1"/>
    </source>
</evidence>
<keyword evidence="2" id="KW-1185">Reference proteome</keyword>
<protein>
    <submittedName>
        <fullName evidence="1">DUF4262 domain-containing protein</fullName>
    </submittedName>
</protein>
<comment type="caution">
    <text evidence="1">The sequence shown here is derived from an EMBL/GenBank/DDBJ whole genome shotgun (WGS) entry which is preliminary data.</text>
</comment>
<dbReference type="Proteomes" id="UP001490330">
    <property type="component" value="Unassembled WGS sequence"/>
</dbReference>
<reference evidence="1 2" key="1">
    <citation type="submission" date="2024-06" db="EMBL/GenBank/DDBJ databases">
        <title>The Natural Products Discovery Center: Release of the First 8490 Sequenced Strains for Exploring Actinobacteria Biosynthetic Diversity.</title>
        <authorList>
            <person name="Kalkreuter E."/>
            <person name="Kautsar S.A."/>
            <person name="Yang D."/>
            <person name="Bader C.D."/>
            <person name="Teijaro C.N."/>
            <person name="Fluegel L."/>
            <person name="Davis C.M."/>
            <person name="Simpson J.R."/>
            <person name="Lauterbach L."/>
            <person name="Steele A.D."/>
            <person name="Gui C."/>
            <person name="Meng S."/>
            <person name="Li G."/>
            <person name="Viehrig K."/>
            <person name="Ye F."/>
            <person name="Su P."/>
            <person name="Kiefer A.F."/>
            <person name="Nichols A."/>
            <person name="Cepeda A.J."/>
            <person name="Yan W."/>
            <person name="Fan B."/>
            <person name="Jiang Y."/>
            <person name="Adhikari A."/>
            <person name="Zheng C.-J."/>
            <person name="Schuster L."/>
            <person name="Cowan T.M."/>
            <person name="Smanski M.J."/>
            <person name="Chevrette M.G."/>
            <person name="De Carvalho L.P.S."/>
            <person name="Shen B."/>
        </authorList>
    </citation>
    <scope>NUCLEOTIDE SEQUENCE [LARGE SCALE GENOMIC DNA]</scope>
    <source>
        <strain evidence="1 2">NPDC000632</strain>
    </source>
</reference>
<sequence length="184" mass="20951">MPRDLPSCRCVICHDYGDRDEADPMDLRTIEQVEEHGWSVVMVPADDEGPGFAYTIGLWHTHAVPELAMFGLDIQTMHALLNALGHHAVAGTVLECDTEYHGIIEDRPVILKPADLRWYREFFGRAIAFYRRPPFPVLHAVWPDADGRFPWQPEADEQYRQSQPQLWLKPDEHPPGGWTTLAAG</sequence>
<gene>
    <name evidence="1" type="ORF">ABT322_21830</name>
</gene>
<accession>A0ABV1VIN6</accession>
<dbReference type="EMBL" id="JBEPCV010000021">
    <property type="protein sequence ID" value="MER6906349.1"/>
    <property type="molecule type" value="Genomic_DNA"/>
</dbReference>
<organism evidence="1 2">
    <name type="scientific">Streptomyces flaveolus</name>
    <dbReference type="NCBI Taxonomy" id="67297"/>
    <lineage>
        <taxon>Bacteria</taxon>
        <taxon>Bacillati</taxon>
        <taxon>Actinomycetota</taxon>
        <taxon>Actinomycetes</taxon>
        <taxon>Kitasatosporales</taxon>
        <taxon>Streptomycetaceae</taxon>
        <taxon>Streptomyces</taxon>
    </lineage>
</organism>
<evidence type="ECO:0000313" key="2">
    <source>
        <dbReference type="Proteomes" id="UP001490330"/>
    </source>
</evidence>
<name>A0ABV1VIN6_9ACTN</name>
<proteinExistence type="predicted"/>